<name>A0A7K0CY28_9NOCA</name>
<evidence type="ECO:0008006" key="7">
    <source>
        <dbReference type="Google" id="ProtNLM"/>
    </source>
</evidence>
<dbReference type="AlphaFoldDB" id="A0A7K0CY28"/>
<feature type="compositionally biased region" description="Low complexity" evidence="3">
    <location>
        <begin position="33"/>
        <end position="49"/>
    </location>
</feature>
<evidence type="ECO:0000256" key="1">
    <source>
        <dbReference type="ARBA" id="ARBA00004370"/>
    </source>
</evidence>
<gene>
    <name evidence="5" type="ORF">NRB20_13910</name>
</gene>
<keyword evidence="6" id="KW-1185">Reference proteome</keyword>
<keyword evidence="2 4" id="KW-0472">Membrane</keyword>
<feature type="transmembrane region" description="Helical" evidence="4">
    <location>
        <begin position="89"/>
        <end position="111"/>
    </location>
</feature>
<reference evidence="5 6" key="1">
    <citation type="submission" date="2019-10" db="EMBL/GenBank/DDBJ databases">
        <title>Nocardia macrotermitis sp. nov. and Nocardia aurantia sp. nov., isolated from the gut of fungus growing-termite Macrotermes natalensis.</title>
        <authorList>
            <person name="Benndorf R."/>
            <person name="Schwitalla J."/>
            <person name="Martin K."/>
            <person name="De Beer W."/>
            <person name="Kaster A.-K."/>
            <person name="Vollmers J."/>
            <person name="Poulsen M."/>
            <person name="Beemelmanns C."/>
        </authorList>
    </citation>
    <scope>NUCLEOTIDE SEQUENCE [LARGE SCALE GENOMIC DNA]</scope>
    <source>
        <strain evidence="5 6">RB20</strain>
    </source>
</reference>
<evidence type="ECO:0000256" key="4">
    <source>
        <dbReference type="SAM" id="Phobius"/>
    </source>
</evidence>
<keyword evidence="4" id="KW-0812">Transmembrane</keyword>
<dbReference type="EMBL" id="WEGK01000002">
    <property type="protein sequence ID" value="MQY18318.1"/>
    <property type="molecule type" value="Genomic_DNA"/>
</dbReference>
<evidence type="ECO:0000256" key="3">
    <source>
        <dbReference type="SAM" id="MobiDB-lite"/>
    </source>
</evidence>
<dbReference type="GO" id="GO:0016020">
    <property type="term" value="C:membrane"/>
    <property type="evidence" value="ECO:0007669"/>
    <property type="project" value="UniProtKB-SubCell"/>
</dbReference>
<sequence length="247" mass="25484">MTERRPVNKISSRMRPAGRVAESTVRKRTSRVTAGAGRTEAAAGSVAGKVSGAKAAGRRAGSGHESAGSSLRVPRVAVPSMPRFRASGWGWGAGLLAGAVVLTAFAVVAFLRPGVSDGNSAFVDSASTQQVTAAADNALKTIYSYDVKNIDGYKDAVHKVVTGKMLGDFDKFADTTVSAVKQAQSTATATPDPVGVTLLTGDRAELLVDLTVASTKSGVAQASASGPIVLRMQKINGHWLASEITDR</sequence>
<dbReference type="RefSeq" id="WP_153408431.1">
    <property type="nucleotide sequence ID" value="NZ_WEGK01000002.1"/>
</dbReference>
<proteinExistence type="predicted"/>
<keyword evidence="4" id="KW-1133">Transmembrane helix</keyword>
<comment type="caution">
    <text evidence="5">The sequence shown here is derived from an EMBL/GenBank/DDBJ whole genome shotgun (WGS) entry which is preliminary data.</text>
</comment>
<comment type="subcellular location">
    <subcellularLocation>
        <location evidence="1">Membrane</location>
    </subcellularLocation>
</comment>
<dbReference type="Proteomes" id="UP000438448">
    <property type="component" value="Unassembled WGS sequence"/>
</dbReference>
<dbReference type="PANTHER" id="PTHR37042:SF4">
    <property type="entry name" value="OUTER MEMBRANE PROTEIN RV1973"/>
    <property type="match status" value="1"/>
</dbReference>
<evidence type="ECO:0000313" key="5">
    <source>
        <dbReference type="EMBL" id="MQY18318.1"/>
    </source>
</evidence>
<protein>
    <recommendedName>
        <fullName evidence="7">Mce-associated membrane protein</fullName>
    </recommendedName>
</protein>
<organism evidence="5 6">
    <name type="scientific">Nocardia macrotermitis</name>
    <dbReference type="NCBI Taxonomy" id="2585198"/>
    <lineage>
        <taxon>Bacteria</taxon>
        <taxon>Bacillati</taxon>
        <taxon>Actinomycetota</taxon>
        <taxon>Actinomycetes</taxon>
        <taxon>Mycobacteriales</taxon>
        <taxon>Nocardiaceae</taxon>
        <taxon>Nocardia</taxon>
    </lineage>
</organism>
<feature type="region of interest" description="Disordered" evidence="3">
    <location>
        <begin position="1"/>
        <end position="49"/>
    </location>
</feature>
<dbReference type="OrthoDB" id="4578017at2"/>
<dbReference type="PANTHER" id="PTHR37042">
    <property type="entry name" value="OUTER MEMBRANE PROTEIN RV1973"/>
    <property type="match status" value="1"/>
</dbReference>
<evidence type="ECO:0000256" key="2">
    <source>
        <dbReference type="ARBA" id="ARBA00023136"/>
    </source>
</evidence>
<accession>A0A7K0CY28</accession>
<evidence type="ECO:0000313" key="6">
    <source>
        <dbReference type="Proteomes" id="UP000438448"/>
    </source>
</evidence>